<keyword evidence="10" id="KW-1185">Reference proteome</keyword>
<evidence type="ECO:0000256" key="2">
    <source>
        <dbReference type="ARBA" id="ARBA00022679"/>
    </source>
</evidence>
<sequence>MPPSIIRTRSQEKIAMEQEAAAKLAAEEQQRHEEEAIQANLPREVLKIGRRLEEQRLDTREALDNIHAEIAKLTQLVMATATATTTAPPLTAPSTTPPPAPVLYTITIHHASTFPSTVCTDPMDQMQQLQQINTVNNYIDTFEQWMTAMKRNRPYLPADFFVDRFISGLKDNIKHQLEDHQMQRCISDLFRLLHKAVNSKHEKIGRGLQMTDHELLENVDADMDEINAMIAPAEGLQEQPQDKEPDDKAMQISAAAYAGLPSDSTISLLLNIQGSHAIALADTGSTNTFMDKSFALKHNIKLTDIAPRSVTVAGGGQLACTAVAHGCQFSLQGMQLSTDFRILDLQGADIILGVNWFKQYNPVTFDFIERSLTISIEDKQHTFQDHILSADNLIISAEYCNKLLEQGATGYLLVPTLDADDNTCTTTVPVTPADLQELLDKFPDIFQEPSGLPPPRACDHSIPLIPGAKPPNIRPYRMSHSQKNAIEQLIQKMLKNSEIRLSNSPFSSPAILVKKKDKSWRLCVDYRGLNELTIKNKFPIPVIEDLLDELHGATIFSKLDLRSGYHQIRMKPEDIHKTAFSTHLGHYEYLVMHFGLSNAPATFQELMNSIFAKYIRSFVLVFFDDILVYSKTPQEHRRHLWLVLKTLQLHNLKAKLNKCTFGQPTVAYLGQSELQPISPMSRKFGS</sequence>
<comment type="caution">
    <text evidence="9">The sequence shown here is derived from an EMBL/GenBank/DDBJ whole genome shotgun (WGS) entry which is preliminary data.</text>
</comment>
<dbReference type="InterPro" id="IPR043128">
    <property type="entry name" value="Rev_trsase/Diguanyl_cyclase"/>
</dbReference>
<dbReference type="GO" id="GO:0004519">
    <property type="term" value="F:endonuclease activity"/>
    <property type="evidence" value="ECO:0007669"/>
    <property type="project" value="UniProtKB-KW"/>
</dbReference>
<dbReference type="PANTHER" id="PTHR24559:SF450">
    <property type="entry name" value="RNA-DIRECTED DNA POLYMERASE HOMOLOG"/>
    <property type="match status" value="1"/>
</dbReference>
<dbReference type="InterPro" id="IPR043502">
    <property type="entry name" value="DNA/RNA_pol_sf"/>
</dbReference>
<reference evidence="9" key="1">
    <citation type="submission" date="2023-07" db="EMBL/GenBank/DDBJ databases">
        <title>A chromosome-level genome assembly of Lolium multiflorum.</title>
        <authorList>
            <person name="Chen Y."/>
            <person name="Copetti D."/>
            <person name="Kolliker R."/>
            <person name="Studer B."/>
        </authorList>
    </citation>
    <scope>NUCLEOTIDE SEQUENCE</scope>
    <source>
        <strain evidence="9">02402/16</strain>
        <tissue evidence="9">Leaf</tissue>
    </source>
</reference>
<proteinExistence type="predicted"/>
<dbReference type="Gene3D" id="3.30.70.270">
    <property type="match status" value="1"/>
</dbReference>
<feature type="domain" description="Reverse transcriptase" evidence="8">
    <location>
        <begin position="494"/>
        <end position="673"/>
    </location>
</feature>
<dbReference type="Gene3D" id="2.40.70.10">
    <property type="entry name" value="Acid Proteases"/>
    <property type="match status" value="1"/>
</dbReference>
<gene>
    <name evidence="9" type="ORF">QYE76_004095</name>
</gene>
<dbReference type="SUPFAM" id="SSF56672">
    <property type="entry name" value="DNA/RNA polymerases"/>
    <property type="match status" value="1"/>
</dbReference>
<evidence type="ECO:0000256" key="7">
    <source>
        <dbReference type="ARBA" id="ARBA00022918"/>
    </source>
</evidence>
<evidence type="ECO:0000313" key="10">
    <source>
        <dbReference type="Proteomes" id="UP001231189"/>
    </source>
</evidence>
<dbReference type="PANTHER" id="PTHR24559">
    <property type="entry name" value="TRANSPOSON TY3-I GAG-POL POLYPROTEIN"/>
    <property type="match status" value="1"/>
</dbReference>
<protein>
    <recommendedName>
        <fullName evidence="8">Reverse transcriptase domain-containing protein</fullName>
    </recommendedName>
</protein>
<evidence type="ECO:0000256" key="4">
    <source>
        <dbReference type="ARBA" id="ARBA00022722"/>
    </source>
</evidence>
<organism evidence="9 10">
    <name type="scientific">Lolium multiflorum</name>
    <name type="common">Italian ryegrass</name>
    <name type="synonym">Lolium perenne subsp. multiflorum</name>
    <dbReference type="NCBI Taxonomy" id="4521"/>
    <lineage>
        <taxon>Eukaryota</taxon>
        <taxon>Viridiplantae</taxon>
        <taxon>Streptophyta</taxon>
        <taxon>Embryophyta</taxon>
        <taxon>Tracheophyta</taxon>
        <taxon>Spermatophyta</taxon>
        <taxon>Magnoliopsida</taxon>
        <taxon>Liliopsida</taxon>
        <taxon>Poales</taxon>
        <taxon>Poaceae</taxon>
        <taxon>BOP clade</taxon>
        <taxon>Pooideae</taxon>
        <taxon>Poodae</taxon>
        <taxon>Poeae</taxon>
        <taxon>Poeae Chloroplast Group 2 (Poeae type)</taxon>
        <taxon>Loliodinae</taxon>
        <taxon>Loliinae</taxon>
        <taxon>Lolium</taxon>
    </lineage>
</organism>
<keyword evidence="3" id="KW-0548">Nucleotidyltransferase</keyword>
<keyword evidence="4" id="KW-0540">Nuclease</keyword>
<keyword evidence="5" id="KW-0255">Endonuclease</keyword>
<evidence type="ECO:0000256" key="3">
    <source>
        <dbReference type="ARBA" id="ARBA00022695"/>
    </source>
</evidence>
<keyword evidence="6" id="KW-0378">Hydrolase</keyword>
<dbReference type="EMBL" id="JAUUTY010000005">
    <property type="protein sequence ID" value="KAK1629780.1"/>
    <property type="molecule type" value="Genomic_DNA"/>
</dbReference>
<dbReference type="GO" id="GO:0003964">
    <property type="term" value="F:RNA-directed DNA polymerase activity"/>
    <property type="evidence" value="ECO:0007669"/>
    <property type="project" value="UniProtKB-KW"/>
</dbReference>
<dbReference type="InterPro" id="IPR053134">
    <property type="entry name" value="RNA-dir_DNA_polymerase"/>
</dbReference>
<evidence type="ECO:0000256" key="1">
    <source>
        <dbReference type="ARBA" id="ARBA00022670"/>
    </source>
</evidence>
<dbReference type="GO" id="GO:0008233">
    <property type="term" value="F:peptidase activity"/>
    <property type="evidence" value="ECO:0007669"/>
    <property type="project" value="UniProtKB-KW"/>
</dbReference>
<dbReference type="Pfam" id="PF00078">
    <property type="entry name" value="RVT_1"/>
    <property type="match status" value="1"/>
</dbReference>
<dbReference type="InterPro" id="IPR021109">
    <property type="entry name" value="Peptidase_aspartic_dom_sf"/>
</dbReference>
<accession>A0AAD8RQI5</accession>
<dbReference type="AlphaFoldDB" id="A0AAD8RQI5"/>
<dbReference type="Proteomes" id="UP001231189">
    <property type="component" value="Unassembled WGS sequence"/>
</dbReference>
<name>A0AAD8RQI5_LOLMU</name>
<dbReference type="Gene3D" id="3.10.10.10">
    <property type="entry name" value="HIV Type 1 Reverse Transcriptase, subunit A, domain 1"/>
    <property type="match status" value="1"/>
</dbReference>
<dbReference type="CDD" id="cd00303">
    <property type="entry name" value="retropepsin_like"/>
    <property type="match status" value="1"/>
</dbReference>
<keyword evidence="7" id="KW-0695">RNA-directed DNA polymerase</keyword>
<keyword evidence="2" id="KW-0808">Transferase</keyword>
<dbReference type="GO" id="GO:0006508">
    <property type="term" value="P:proteolysis"/>
    <property type="evidence" value="ECO:0007669"/>
    <property type="project" value="UniProtKB-KW"/>
</dbReference>
<evidence type="ECO:0000259" key="8">
    <source>
        <dbReference type="PROSITE" id="PS50878"/>
    </source>
</evidence>
<dbReference type="Pfam" id="PF08284">
    <property type="entry name" value="RVP_2"/>
    <property type="match status" value="1"/>
</dbReference>
<keyword evidence="1" id="KW-0645">Protease</keyword>
<dbReference type="FunFam" id="3.10.10.10:FF:000007">
    <property type="entry name" value="Retrovirus-related Pol polyprotein from transposon 17.6-like Protein"/>
    <property type="match status" value="1"/>
</dbReference>
<dbReference type="PROSITE" id="PS50878">
    <property type="entry name" value="RT_POL"/>
    <property type="match status" value="1"/>
</dbReference>
<dbReference type="CDD" id="cd01647">
    <property type="entry name" value="RT_LTR"/>
    <property type="match status" value="1"/>
</dbReference>
<evidence type="ECO:0000313" key="9">
    <source>
        <dbReference type="EMBL" id="KAK1629780.1"/>
    </source>
</evidence>
<evidence type="ECO:0000256" key="5">
    <source>
        <dbReference type="ARBA" id="ARBA00022759"/>
    </source>
</evidence>
<dbReference type="SUPFAM" id="SSF50630">
    <property type="entry name" value="Acid proteases"/>
    <property type="match status" value="1"/>
</dbReference>
<dbReference type="InterPro" id="IPR000477">
    <property type="entry name" value="RT_dom"/>
</dbReference>
<evidence type="ECO:0000256" key="6">
    <source>
        <dbReference type="ARBA" id="ARBA00022801"/>
    </source>
</evidence>